<sequence length="131" mass="14490">MATVEPFITLVFFALYVALLTVCLKRRSRGSFPLTAVIGPWLMVFISTLGVAEMIIGEQRFEVILQTLIPDKWAAEPSYARSSLSVWLNYSTITGLINLAGMLLFAIGIFTLARRRTRAAVAAQQVLPETP</sequence>
<dbReference type="Proteomes" id="UP000658278">
    <property type="component" value="Unassembled WGS sequence"/>
</dbReference>
<keyword evidence="3" id="KW-1185">Reference proteome</keyword>
<name>A0A934RGS4_9BACT</name>
<keyword evidence="1" id="KW-0472">Membrane</keyword>
<evidence type="ECO:0000256" key="1">
    <source>
        <dbReference type="SAM" id="Phobius"/>
    </source>
</evidence>
<comment type="caution">
    <text evidence="2">The sequence shown here is derived from an EMBL/GenBank/DDBJ whole genome shotgun (WGS) entry which is preliminary data.</text>
</comment>
<evidence type="ECO:0000313" key="2">
    <source>
        <dbReference type="EMBL" id="MBK1828246.1"/>
    </source>
</evidence>
<feature type="transmembrane region" description="Helical" evidence="1">
    <location>
        <begin position="6"/>
        <end position="24"/>
    </location>
</feature>
<evidence type="ECO:0000313" key="3">
    <source>
        <dbReference type="Proteomes" id="UP000658278"/>
    </source>
</evidence>
<keyword evidence="1" id="KW-1133">Transmembrane helix</keyword>
<proteinExistence type="predicted"/>
<dbReference type="EMBL" id="JAENII010000012">
    <property type="protein sequence ID" value="MBK1828246.1"/>
    <property type="molecule type" value="Genomic_DNA"/>
</dbReference>
<dbReference type="AlphaFoldDB" id="A0A934RGS4"/>
<feature type="transmembrane region" description="Helical" evidence="1">
    <location>
        <begin position="87"/>
        <end position="110"/>
    </location>
</feature>
<reference evidence="2" key="1">
    <citation type="submission" date="2021-01" db="EMBL/GenBank/DDBJ databases">
        <title>Modified the classification status of verrucomicrobia.</title>
        <authorList>
            <person name="Feng X."/>
        </authorList>
    </citation>
    <scope>NUCLEOTIDE SEQUENCE</scope>
    <source>
        <strain evidence="2">KCTC 22201</strain>
    </source>
</reference>
<keyword evidence="1" id="KW-0812">Transmembrane</keyword>
<accession>A0A934RGS4</accession>
<gene>
    <name evidence="2" type="ORF">JIN81_14525</name>
</gene>
<dbReference type="RefSeq" id="WP_200281289.1">
    <property type="nucleotide sequence ID" value="NZ_JAENII010000012.1"/>
</dbReference>
<protein>
    <submittedName>
        <fullName evidence="2">Uncharacterized protein</fullName>
    </submittedName>
</protein>
<feature type="transmembrane region" description="Helical" evidence="1">
    <location>
        <begin position="36"/>
        <end position="56"/>
    </location>
</feature>
<organism evidence="2 3">
    <name type="scientific">Haloferula rosea</name>
    <dbReference type="NCBI Taxonomy" id="490093"/>
    <lineage>
        <taxon>Bacteria</taxon>
        <taxon>Pseudomonadati</taxon>
        <taxon>Verrucomicrobiota</taxon>
        <taxon>Verrucomicrobiia</taxon>
        <taxon>Verrucomicrobiales</taxon>
        <taxon>Verrucomicrobiaceae</taxon>
        <taxon>Haloferula</taxon>
    </lineage>
</organism>